<organism evidence="1 2">
    <name type="scientific">Roseateles agri</name>
    <dbReference type="NCBI Taxonomy" id="3098619"/>
    <lineage>
        <taxon>Bacteria</taxon>
        <taxon>Pseudomonadati</taxon>
        <taxon>Pseudomonadota</taxon>
        <taxon>Betaproteobacteria</taxon>
        <taxon>Burkholderiales</taxon>
        <taxon>Sphaerotilaceae</taxon>
        <taxon>Roseateles</taxon>
    </lineage>
</organism>
<accession>A0ABU5DC84</accession>
<name>A0ABU5DC84_9BURK</name>
<reference evidence="1 2" key="1">
    <citation type="submission" date="2023-11" db="EMBL/GenBank/DDBJ databases">
        <title>Paucibacter sp. nov., isolated from fresh soil in Korea.</title>
        <authorList>
            <person name="Le N.T.T."/>
        </authorList>
    </citation>
    <scope>NUCLEOTIDE SEQUENCE [LARGE SCALE GENOMIC DNA]</scope>
    <source>
        <strain evidence="1 2">R3-3</strain>
    </source>
</reference>
<evidence type="ECO:0000313" key="2">
    <source>
        <dbReference type="Proteomes" id="UP001285263"/>
    </source>
</evidence>
<dbReference type="RefSeq" id="WP_320421228.1">
    <property type="nucleotide sequence ID" value="NZ_JAXCLA010000001.1"/>
</dbReference>
<protein>
    <submittedName>
        <fullName evidence="1">Uncharacterized protein</fullName>
    </submittedName>
</protein>
<proteinExistence type="predicted"/>
<evidence type="ECO:0000313" key="1">
    <source>
        <dbReference type="EMBL" id="MDY0743355.1"/>
    </source>
</evidence>
<keyword evidence="2" id="KW-1185">Reference proteome</keyword>
<sequence>MNIDLPFGVFDDRDAAPTHGEATVPWKVDSLRALKTICRPPPLRRSRHSHLRGADVEGAVERLREPSSYIRQYVWWLTRERENSPPRQCIRLPTIGPLPQKECDTHNDASLDEGSCREFAGAKPIGLRLLTFVDTVVAFSTLKNASAEPTVAIHEVPIPFATLDETAGGGVCSPIVAAGQPRILVATGRCSWSTAHELGSTAIAIA</sequence>
<comment type="caution">
    <text evidence="1">The sequence shown here is derived from an EMBL/GenBank/DDBJ whole genome shotgun (WGS) entry which is preliminary data.</text>
</comment>
<dbReference type="Proteomes" id="UP001285263">
    <property type="component" value="Unassembled WGS sequence"/>
</dbReference>
<gene>
    <name evidence="1" type="ORF">SNE35_02500</name>
</gene>
<dbReference type="EMBL" id="JAXCLA010000001">
    <property type="protein sequence ID" value="MDY0743355.1"/>
    <property type="molecule type" value="Genomic_DNA"/>
</dbReference>